<sequence length="54" mass="5952">MIARGLHWEVRYRGCAPRARQRDVREIDVFGCGDDSGVFECPVRAATAGGKTIT</sequence>
<gene>
    <name evidence="1" type="ORF">MYCIT1_LOCUS15988</name>
</gene>
<reference evidence="1" key="1">
    <citation type="submission" date="2023-11" db="EMBL/GenBank/DDBJ databases">
        <authorList>
            <person name="De Vega J J."/>
            <person name="De Vega J J."/>
        </authorList>
    </citation>
    <scope>NUCLEOTIDE SEQUENCE</scope>
</reference>
<proteinExistence type="predicted"/>
<keyword evidence="2" id="KW-1185">Reference proteome</keyword>
<evidence type="ECO:0000313" key="2">
    <source>
        <dbReference type="Proteomes" id="UP001295794"/>
    </source>
</evidence>
<dbReference type="EMBL" id="CAVNYO010000169">
    <property type="protein sequence ID" value="CAK5271102.1"/>
    <property type="molecule type" value="Genomic_DNA"/>
</dbReference>
<protein>
    <submittedName>
        <fullName evidence="1">Uncharacterized protein</fullName>
    </submittedName>
</protein>
<name>A0AAD2H8Q5_9AGAR</name>
<dbReference type="AlphaFoldDB" id="A0AAD2H8Q5"/>
<accession>A0AAD2H8Q5</accession>
<comment type="caution">
    <text evidence="1">The sequence shown here is derived from an EMBL/GenBank/DDBJ whole genome shotgun (WGS) entry which is preliminary data.</text>
</comment>
<organism evidence="1 2">
    <name type="scientific">Mycena citricolor</name>
    <dbReference type="NCBI Taxonomy" id="2018698"/>
    <lineage>
        <taxon>Eukaryota</taxon>
        <taxon>Fungi</taxon>
        <taxon>Dikarya</taxon>
        <taxon>Basidiomycota</taxon>
        <taxon>Agaricomycotina</taxon>
        <taxon>Agaricomycetes</taxon>
        <taxon>Agaricomycetidae</taxon>
        <taxon>Agaricales</taxon>
        <taxon>Marasmiineae</taxon>
        <taxon>Mycenaceae</taxon>
        <taxon>Mycena</taxon>
    </lineage>
</organism>
<evidence type="ECO:0000313" key="1">
    <source>
        <dbReference type="EMBL" id="CAK5271102.1"/>
    </source>
</evidence>
<dbReference type="Proteomes" id="UP001295794">
    <property type="component" value="Unassembled WGS sequence"/>
</dbReference>